<gene>
    <name evidence="3" type="ORF">Cco03nite_46610</name>
</gene>
<dbReference type="SUPFAM" id="SSF55154">
    <property type="entry name" value="CYTH-like phosphatases"/>
    <property type="match status" value="1"/>
</dbReference>
<dbReference type="RefSeq" id="WP_239167593.1">
    <property type="nucleotide sequence ID" value="NZ_BAAALC010000032.1"/>
</dbReference>
<dbReference type="PANTHER" id="PTHR39339:SF1">
    <property type="entry name" value="CHAD DOMAIN-CONTAINING PROTEIN"/>
    <property type="match status" value="1"/>
</dbReference>
<dbReference type="PROSITE" id="PS51707">
    <property type="entry name" value="CYTH"/>
    <property type="match status" value="1"/>
</dbReference>
<dbReference type="Gene3D" id="1.40.20.10">
    <property type="entry name" value="CHAD domain"/>
    <property type="match status" value="1"/>
</dbReference>
<dbReference type="InterPro" id="IPR038186">
    <property type="entry name" value="CHAD_dom_sf"/>
</dbReference>
<organism evidence="3 4">
    <name type="scientific">Catellatospora coxensis</name>
    <dbReference type="NCBI Taxonomy" id="310354"/>
    <lineage>
        <taxon>Bacteria</taxon>
        <taxon>Bacillati</taxon>
        <taxon>Actinomycetota</taxon>
        <taxon>Actinomycetes</taxon>
        <taxon>Micromonosporales</taxon>
        <taxon>Micromonosporaceae</taxon>
        <taxon>Catellatospora</taxon>
    </lineage>
</organism>
<evidence type="ECO:0000259" key="1">
    <source>
        <dbReference type="PROSITE" id="PS51707"/>
    </source>
</evidence>
<dbReference type="InterPro" id="IPR023577">
    <property type="entry name" value="CYTH_domain"/>
</dbReference>
<dbReference type="PANTHER" id="PTHR39339">
    <property type="entry name" value="SLR1444 PROTEIN"/>
    <property type="match status" value="1"/>
</dbReference>
<dbReference type="Pfam" id="PF01928">
    <property type="entry name" value="CYTH"/>
    <property type="match status" value="1"/>
</dbReference>
<sequence>MTLEEERKYDVSPSFVLPELAVADARPAARAAVTLTATYFDTAGLRLARAGASLRHRVGDALPWTVKLPTAAPGVRQEISLAGADPTQPPEALTWLVAALTRGSPLVPVAVLRTRRQRVDLCDAAGTRLAEVADDTVEVLSGTAVPRTFREIEVERTGGPAELLSAVEERLLAAGARTGGFTPKLVRALGAAAAYPPDLLPPAATLPAGARAADVVLAAVRGAVARIVAHDPLVRLDEPLPDGDTAVHQMRVGVRRLRSDLRTFKPLVDRRWAKPLRRELGWLGDLLGAARDAEVLRDRLRATAAADPAHPTDDRDLAALDTVLAARREQAYADLLAALRTRRYLALIDRLTAATRRIPLTPAAAEPAAQALPGLLARPWRRLVRGAKGVPGAPDLSPTAPDVDWHQVRIHVKRARYAADAAATSGDRPARRLAKALARLQDSLGEHTDAALAARTWLALAESHPALASTLTRLAEHERTLATTTRATYPAHWRKAERKGTFLSLRV</sequence>
<keyword evidence="4" id="KW-1185">Reference proteome</keyword>
<dbReference type="SMART" id="SM00880">
    <property type="entry name" value="CHAD"/>
    <property type="match status" value="1"/>
</dbReference>
<dbReference type="PROSITE" id="PS51708">
    <property type="entry name" value="CHAD"/>
    <property type="match status" value="1"/>
</dbReference>
<evidence type="ECO:0000313" key="3">
    <source>
        <dbReference type="EMBL" id="GIG07961.1"/>
    </source>
</evidence>
<proteinExistence type="predicted"/>
<evidence type="ECO:0000313" key="4">
    <source>
        <dbReference type="Proteomes" id="UP000630887"/>
    </source>
</evidence>
<reference evidence="3 4" key="1">
    <citation type="submission" date="2021-01" db="EMBL/GenBank/DDBJ databases">
        <title>Whole genome shotgun sequence of Catellatospora coxensis NBRC 107359.</title>
        <authorList>
            <person name="Komaki H."/>
            <person name="Tamura T."/>
        </authorList>
    </citation>
    <scope>NUCLEOTIDE SEQUENCE [LARGE SCALE GENOMIC DNA]</scope>
    <source>
        <strain evidence="3 4">NBRC 107359</strain>
    </source>
</reference>
<dbReference type="AlphaFoldDB" id="A0A8J3PAL5"/>
<protein>
    <recommendedName>
        <fullName evidence="5">CHAD domain-containing protein</fullName>
    </recommendedName>
</protein>
<dbReference type="InterPro" id="IPR007899">
    <property type="entry name" value="CHAD_dom"/>
</dbReference>
<dbReference type="CDD" id="cd07374">
    <property type="entry name" value="CYTH-like_Pase"/>
    <property type="match status" value="1"/>
</dbReference>
<dbReference type="Gene3D" id="2.40.320.10">
    <property type="entry name" value="Hypothetical Protein Pfu-838710-001"/>
    <property type="match status" value="1"/>
</dbReference>
<evidence type="ECO:0000259" key="2">
    <source>
        <dbReference type="PROSITE" id="PS51708"/>
    </source>
</evidence>
<dbReference type="Proteomes" id="UP000630887">
    <property type="component" value="Unassembled WGS sequence"/>
</dbReference>
<dbReference type="SMART" id="SM01118">
    <property type="entry name" value="CYTH"/>
    <property type="match status" value="1"/>
</dbReference>
<feature type="domain" description="CYTH" evidence="1">
    <location>
        <begin position="2"/>
        <end position="192"/>
    </location>
</feature>
<dbReference type="Pfam" id="PF05235">
    <property type="entry name" value="CHAD"/>
    <property type="match status" value="1"/>
</dbReference>
<evidence type="ECO:0008006" key="5">
    <source>
        <dbReference type="Google" id="ProtNLM"/>
    </source>
</evidence>
<feature type="domain" description="CHAD" evidence="2">
    <location>
        <begin position="209"/>
        <end position="498"/>
    </location>
</feature>
<accession>A0A8J3PAL5</accession>
<name>A0A8J3PAL5_9ACTN</name>
<dbReference type="EMBL" id="BONI01000041">
    <property type="protein sequence ID" value="GIG07961.1"/>
    <property type="molecule type" value="Genomic_DNA"/>
</dbReference>
<dbReference type="InterPro" id="IPR033469">
    <property type="entry name" value="CYTH-like_dom_sf"/>
</dbReference>
<comment type="caution">
    <text evidence="3">The sequence shown here is derived from an EMBL/GenBank/DDBJ whole genome shotgun (WGS) entry which is preliminary data.</text>
</comment>